<dbReference type="InterPro" id="IPR000524">
    <property type="entry name" value="Tscrpt_reg_HTH_GntR"/>
</dbReference>
<keyword evidence="2" id="KW-0238">DNA-binding</keyword>
<name>A0ABQ4NQ79_9RHOB</name>
<dbReference type="InterPro" id="IPR008920">
    <property type="entry name" value="TF_FadR/GntR_C"/>
</dbReference>
<comment type="caution">
    <text evidence="5">The sequence shown here is derived from an EMBL/GenBank/DDBJ whole genome shotgun (WGS) entry which is preliminary data.</text>
</comment>
<proteinExistence type="predicted"/>
<evidence type="ECO:0000313" key="5">
    <source>
        <dbReference type="EMBL" id="GIT96528.1"/>
    </source>
</evidence>
<evidence type="ECO:0000313" key="6">
    <source>
        <dbReference type="Proteomes" id="UP000786693"/>
    </source>
</evidence>
<dbReference type="SUPFAM" id="SSF46785">
    <property type="entry name" value="Winged helix' DNA-binding domain"/>
    <property type="match status" value="1"/>
</dbReference>
<evidence type="ECO:0000256" key="3">
    <source>
        <dbReference type="ARBA" id="ARBA00023163"/>
    </source>
</evidence>
<evidence type="ECO:0000259" key="4">
    <source>
        <dbReference type="PROSITE" id="PS50949"/>
    </source>
</evidence>
<keyword evidence="6" id="KW-1185">Reference proteome</keyword>
<dbReference type="PANTHER" id="PTHR43537:SF5">
    <property type="entry name" value="UXU OPERON TRANSCRIPTIONAL REGULATOR"/>
    <property type="match status" value="1"/>
</dbReference>
<dbReference type="PROSITE" id="PS50949">
    <property type="entry name" value="HTH_GNTR"/>
    <property type="match status" value="1"/>
</dbReference>
<organism evidence="5 6">
    <name type="scientific">Jannaschia pagri</name>
    <dbReference type="NCBI Taxonomy" id="2829797"/>
    <lineage>
        <taxon>Bacteria</taxon>
        <taxon>Pseudomonadati</taxon>
        <taxon>Pseudomonadota</taxon>
        <taxon>Alphaproteobacteria</taxon>
        <taxon>Rhodobacterales</taxon>
        <taxon>Roseobacteraceae</taxon>
        <taxon>Jannaschia</taxon>
    </lineage>
</organism>
<dbReference type="Proteomes" id="UP000786693">
    <property type="component" value="Unassembled WGS sequence"/>
</dbReference>
<sequence length="215" mass="23785">MPLKDEAFRDLERMIVNGELEPGQWVSETDLVEVSGHTRAPIRSAIQRLADGGLLRIVARRGAQVCPIDHTEHFRSLELRRVVERLVAQSAADRATQAQKAELLEIADGFLAVTETRDQVAMTELDARSLDARIRAADNQFAARALTSVKGLSRRFWVLNQERYGDLKRMAKAHAEVATAVGQGDADLAAQAVDHLIDYVEEFTLAVVGFRSPKG</sequence>
<dbReference type="RefSeq" id="WP_220750023.1">
    <property type="nucleotide sequence ID" value="NZ_BPFH01000006.1"/>
</dbReference>
<accession>A0ABQ4NQ79</accession>
<dbReference type="Pfam" id="PF00392">
    <property type="entry name" value="GntR"/>
    <property type="match status" value="1"/>
</dbReference>
<dbReference type="InterPro" id="IPR036388">
    <property type="entry name" value="WH-like_DNA-bd_sf"/>
</dbReference>
<gene>
    <name evidence="5" type="ORF">JANAI62_31510</name>
</gene>
<dbReference type="EMBL" id="BPFH01000006">
    <property type="protein sequence ID" value="GIT96528.1"/>
    <property type="molecule type" value="Genomic_DNA"/>
</dbReference>
<protein>
    <submittedName>
        <fullName evidence="5">GntR family transcriptional regulator</fullName>
    </submittedName>
</protein>
<reference evidence="5 6" key="1">
    <citation type="submission" date="2021-05" db="EMBL/GenBank/DDBJ databases">
        <title>Bacteria Genome sequencing.</title>
        <authorList>
            <person name="Takabe Y."/>
            <person name="Nakajima Y."/>
            <person name="Suzuki S."/>
            <person name="Shiozaki T."/>
        </authorList>
    </citation>
    <scope>NUCLEOTIDE SEQUENCE [LARGE SCALE GENOMIC DNA]</scope>
    <source>
        <strain evidence="5 6">AI_62</strain>
    </source>
</reference>
<keyword evidence="3" id="KW-0804">Transcription</keyword>
<feature type="domain" description="HTH gntR-type" evidence="4">
    <location>
        <begin position="1"/>
        <end position="68"/>
    </location>
</feature>
<dbReference type="InterPro" id="IPR011711">
    <property type="entry name" value="GntR_C"/>
</dbReference>
<dbReference type="Pfam" id="PF07729">
    <property type="entry name" value="FCD"/>
    <property type="match status" value="1"/>
</dbReference>
<dbReference type="InterPro" id="IPR036390">
    <property type="entry name" value="WH_DNA-bd_sf"/>
</dbReference>
<dbReference type="Gene3D" id="1.10.10.10">
    <property type="entry name" value="Winged helix-like DNA-binding domain superfamily/Winged helix DNA-binding domain"/>
    <property type="match status" value="1"/>
</dbReference>
<evidence type="ECO:0000256" key="2">
    <source>
        <dbReference type="ARBA" id="ARBA00023125"/>
    </source>
</evidence>
<dbReference type="SUPFAM" id="SSF48008">
    <property type="entry name" value="GntR ligand-binding domain-like"/>
    <property type="match status" value="1"/>
</dbReference>
<dbReference type="SMART" id="SM00345">
    <property type="entry name" value="HTH_GNTR"/>
    <property type="match status" value="1"/>
</dbReference>
<keyword evidence="1" id="KW-0805">Transcription regulation</keyword>
<dbReference type="SMART" id="SM00895">
    <property type="entry name" value="FCD"/>
    <property type="match status" value="1"/>
</dbReference>
<dbReference type="PANTHER" id="PTHR43537">
    <property type="entry name" value="TRANSCRIPTIONAL REGULATOR, GNTR FAMILY"/>
    <property type="match status" value="1"/>
</dbReference>
<dbReference type="Gene3D" id="1.20.120.530">
    <property type="entry name" value="GntR ligand-binding domain-like"/>
    <property type="match status" value="1"/>
</dbReference>
<evidence type="ECO:0000256" key="1">
    <source>
        <dbReference type="ARBA" id="ARBA00023015"/>
    </source>
</evidence>